<sequence length="185" mass="20558">MAPPPPPGPPPPPKGGQAAPRSLPKPPIVAKQRPEGAFHLELIIYNGAPYKDHWAYYIQSSTNPNIGVVIHAIGDVRNGFSLECKRSYNIAATRRRVTRISLAWIAGRHIDENAMLGKGLSNNILNVPVHEFERSAFKVLPPGKTLNAAEDRVSDTTTQRHRGRQDRREIVDTSNGRIDIFEYLN</sequence>
<dbReference type="AlphaFoldDB" id="A0A084BB17"/>
<dbReference type="InterPro" id="IPR046670">
    <property type="entry name" value="DUF6540"/>
</dbReference>
<reference evidence="2 3" key="1">
    <citation type="journal article" date="2014" name="BMC Genomics">
        <title>Comparative genome sequencing reveals chemotype-specific gene clusters in the toxigenic black mold Stachybotrys.</title>
        <authorList>
            <person name="Semeiks J."/>
            <person name="Borek D."/>
            <person name="Otwinowski Z."/>
            <person name="Grishin N.V."/>
        </authorList>
    </citation>
    <scope>NUCLEOTIDE SEQUENCE [LARGE SCALE GENOMIC DNA]</scope>
    <source>
        <strain evidence="3">CBS 109288 / IBT 7711</strain>
    </source>
</reference>
<name>A0A084BB17_STACB</name>
<dbReference type="Proteomes" id="UP000028045">
    <property type="component" value="Unassembled WGS sequence"/>
</dbReference>
<organism evidence="2 3">
    <name type="scientific">Stachybotrys chartarum (strain CBS 109288 / IBT 7711)</name>
    <name type="common">Toxic black mold</name>
    <name type="synonym">Stilbospora chartarum</name>
    <dbReference type="NCBI Taxonomy" id="1280523"/>
    <lineage>
        <taxon>Eukaryota</taxon>
        <taxon>Fungi</taxon>
        <taxon>Dikarya</taxon>
        <taxon>Ascomycota</taxon>
        <taxon>Pezizomycotina</taxon>
        <taxon>Sordariomycetes</taxon>
        <taxon>Hypocreomycetidae</taxon>
        <taxon>Hypocreales</taxon>
        <taxon>Stachybotryaceae</taxon>
        <taxon>Stachybotrys</taxon>
    </lineage>
</organism>
<accession>A0A084BB17</accession>
<keyword evidence="3" id="KW-1185">Reference proteome</keyword>
<protein>
    <submittedName>
        <fullName evidence="2">Uncharacterized protein</fullName>
    </submittedName>
</protein>
<gene>
    <name evidence="2" type="ORF">S7711_10093</name>
</gene>
<proteinExistence type="predicted"/>
<feature type="compositionally biased region" description="Pro residues" evidence="1">
    <location>
        <begin position="1"/>
        <end position="14"/>
    </location>
</feature>
<evidence type="ECO:0000313" key="2">
    <source>
        <dbReference type="EMBL" id="KEY74746.1"/>
    </source>
</evidence>
<dbReference type="EMBL" id="KL647492">
    <property type="protein sequence ID" value="KEY74746.1"/>
    <property type="molecule type" value="Genomic_DNA"/>
</dbReference>
<evidence type="ECO:0000313" key="3">
    <source>
        <dbReference type="Proteomes" id="UP000028045"/>
    </source>
</evidence>
<feature type="region of interest" description="Disordered" evidence="1">
    <location>
        <begin position="1"/>
        <end position="29"/>
    </location>
</feature>
<dbReference type="HOGENOM" id="CLU_099931_1_0_1"/>
<dbReference type="OrthoDB" id="2999773at2759"/>
<evidence type="ECO:0000256" key="1">
    <source>
        <dbReference type="SAM" id="MobiDB-lite"/>
    </source>
</evidence>
<dbReference type="Pfam" id="PF20174">
    <property type="entry name" value="DUF6540"/>
    <property type="match status" value="1"/>
</dbReference>